<sequence>MTCNANTMSNNTSCYRQVFGHGDPSNANALFIPWEHHITTLTRKSTTASSVQDDNSANSGFTTLGSSRVATHQHQRQQQVFMSHTTVPPSTAKYAQPKKRIMPNVLPTAQLFANLHQTMSVPGNQGYNGNETGRNSCTTSPPARTMDQNFASQPPQHHELSINSDAAKVFLSPQENPIMNPAYLQSYGKLNGFNILPNVVPNSASDSNPSETHYPSPSSILDQTMGCSDSPTTTATTTAHEFIGRMKTVVPYSPSSSSTVDDKAVSTIHSRVDSLFPQMVHSQAGSRHVQSYYEDPSAASTEVQPIRNTKASEKKKSVKRNNEEDHNINDEHMNEDTILKCPVQSCSKTFQKKSEFVWRHFVPFHCGGQIFYVCYMYTNDEEYYKEGYAGRLDTVMAQIKKYWIKYCDYHGIKESEDDESIVYPEIDKYEYEIVGFLCRFKQNTDDKECDNIYDTKAEFEAHIHHHLKEVQQQQFMQALLYYNY</sequence>
<accession>A0AAD5KJJ0</accession>
<protein>
    <submittedName>
        <fullName evidence="2">Uncharacterized protein</fullName>
    </submittedName>
</protein>
<evidence type="ECO:0000256" key="1">
    <source>
        <dbReference type="SAM" id="MobiDB-lite"/>
    </source>
</evidence>
<dbReference type="Proteomes" id="UP001209540">
    <property type="component" value="Unassembled WGS sequence"/>
</dbReference>
<comment type="caution">
    <text evidence="2">The sequence shown here is derived from an EMBL/GenBank/DDBJ whole genome shotgun (WGS) entry which is preliminary data.</text>
</comment>
<feature type="compositionally biased region" description="Polar residues" evidence="1">
    <location>
        <begin position="298"/>
        <end position="309"/>
    </location>
</feature>
<feature type="region of interest" description="Disordered" evidence="1">
    <location>
        <begin position="287"/>
        <end position="331"/>
    </location>
</feature>
<organism evidence="2 3">
    <name type="scientific">Phascolomyces articulosus</name>
    <dbReference type="NCBI Taxonomy" id="60185"/>
    <lineage>
        <taxon>Eukaryota</taxon>
        <taxon>Fungi</taxon>
        <taxon>Fungi incertae sedis</taxon>
        <taxon>Mucoromycota</taxon>
        <taxon>Mucoromycotina</taxon>
        <taxon>Mucoromycetes</taxon>
        <taxon>Mucorales</taxon>
        <taxon>Lichtheimiaceae</taxon>
        <taxon>Phascolomyces</taxon>
    </lineage>
</organism>
<feature type="region of interest" description="Disordered" evidence="1">
    <location>
        <begin position="45"/>
        <end position="64"/>
    </location>
</feature>
<keyword evidence="3" id="KW-1185">Reference proteome</keyword>
<feature type="region of interest" description="Disordered" evidence="1">
    <location>
        <begin position="202"/>
        <end position="235"/>
    </location>
</feature>
<gene>
    <name evidence="2" type="ORF">BDA99DRAFT_593201</name>
</gene>
<reference evidence="2" key="2">
    <citation type="submission" date="2023-02" db="EMBL/GenBank/DDBJ databases">
        <authorList>
            <consortium name="DOE Joint Genome Institute"/>
            <person name="Mondo S.J."/>
            <person name="Chang Y."/>
            <person name="Wang Y."/>
            <person name="Ahrendt S."/>
            <person name="Andreopoulos W."/>
            <person name="Barry K."/>
            <person name="Beard J."/>
            <person name="Benny G.L."/>
            <person name="Blankenship S."/>
            <person name="Bonito G."/>
            <person name="Cuomo C."/>
            <person name="Desiro A."/>
            <person name="Gervers K.A."/>
            <person name="Hundley H."/>
            <person name="Kuo A."/>
            <person name="LaButti K."/>
            <person name="Lang B.F."/>
            <person name="Lipzen A."/>
            <person name="O'Donnell K."/>
            <person name="Pangilinan J."/>
            <person name="Reynolds N."/>
            <person name="Sandor L."/>
            <person name="Smith M.W."/>
            <person name="Tsang A."/>
            <person name="Grigoriev I.V."/>
            <person name="Stajich J.E."/>
            <person name="Spatafora J.W."/>
        </authorList>
    </citation>
    <scope>NUCLEOTIDE SEQUENCE</scope>
    <source>
        <strain evidence="2">RSA 2281</strain>
    </source>
</reference>
<feature type="compositionally biased region" description="Basic and acidic residues" evidence="1">
    <location>
        <begin position="310"/>
        <end position="331"/>
    </location>
</feature>
<dbReference type="AlphaFoldDB" id="A0AAD5KJJ0"/>
<feature type="region of interest" description="Disordered" evidence="1">
    <location>
        <begin position="69"/>
        <end position="95"/>
    </location>
</feature>
<reference evidence="2" key="1">
    <citation type="journal article" date="2022" name="IScience">
        <title>Evolution of zygomycete secretomes and the origins of terrestrial fungal ecologies.</title>
        <authorList>
            <person name="Chang Y."/>
            <person name="Wang Y."/>
            <person name="Mondo S."/>
            <person name="Ahrendt S."/>
            <person name="Andreopoulos W."/>
            <person name="Barry K."/>
            <person name="Beard J."/>
            <person name="Benny G.L."/>
            <person name="Blankenship S."/>
            <person name="Bonito G."/>
            <person name="Cuomo C."/>
            <person name="Desiro A."/>
            <person name="Gervers K.A."/>
            <person name="Hundley H."/>
            <person name="Kuo A."/>
            <person name="LaButti K."/>
            <person name="Lang B.F."/>
            <person name="Lipzen A."/>
            <person name="O'Donnell K."/>
            <person name="Pangilinan J."/>
            <person name="Reynolds N."/>
            <person name="Sandor L."/>
            <person name="Smith M.E."/>
            <person name="Tsang A."/>
            <person name="Grigoriev I.V."/>
            <person name="Stajich J.E."/>
            <person name="Spatafora J.W."/>
        </authorList>
    </citation>
    <scope>NUCLEOTIDE SEQUENCE</scope>
    <source>
        <strain evidence="2">RSA 2281</strain>
    </source>
</reference>
<evidence type="ECO:0000313" key="3">
    <source>
        <dbReference type="Proteomes" id="UP001209540"/>
    </source>
</evidence>
<dbReference type="EMBL" id="JAIXMP010000005">
    <property type="protein sequence ID" value="KAI9272843.1"/>
    <property type="molecule type" value="Genomic_DNA"/>
</dbReference>
<proteinExistence type="predicted"/>
<name>A0AAD5KJJ0_9FUNG</name>
<feature type="compositionally biased region" description="Polar residues" evidence="1">
    <location>
        <begin position="202"/>
        <end position="231"/>
    </location>
</feature>
<evidence type="ECO:0000313" key="2">
    <source>
        <dbReference type="EMBL" id="KAI9272843.1"/>
    </source>
</evidence>
<feature type="compositionally biased region" description="Polar residues" evidence="1">
    <location>
        <begin position="69"/>
        <end position="89"/>
    </location>
</feature>